<sequence length="154" mass="16624">MGARCFLGFSKKKEAERRDTHRLHFKARARGGRMRHSAPARLTLIGRASAAACALSVTGTRPLRHNPANIYCSFPWWSRSHGAVQLQPSGSPPADLVILDLLPPRGGQLTPCLPAHSSFIPLIKPTGRFPSSLWISSSSDLQPSPALLVPSGLT</sequence>
<organism evidence="1 2">
    <name type="scientific">Pleuronectes platessa</name>
    <name type="common">European plaice</name>
    <dbReference type="NCBI Taxonomy" id="8262"/>
    <lineage>
        <taxon>Eukaryota</taxon>
        <taxon>Metazoa</taxon>
        <taxon>Chordata</taxon>
        <taxon>Craniata</taxon>
        <taxon>Vertebrata</taxon>
        <taxon>Euteleostomi</taxon>
        <taxon>Actinopterygii</taxon>
        <taxon>Neopterygii</taxon>
        <taxon>Teleostei</taxon>
        <taxon>Neoteleostei</taxon>
        <taxon>Acanthomorphata</taxon>
        <taxon>Carangaria</taxon>
        <taxon>Pleuronectiformes</taxon>
        <taxon>Pleuronectoidei</taxon>
        <taxon>Pleuronectidae</taxon>
        <taxon>Pleuronectes</taxon>
    </lineage>
</organism>
<dbReference type="EMBL" id="CADEAL010004132">
    <property type="protein sequence ID" value="CAB1452535.1"/>
    <property type="molecule type" value="Genomic_DNA"/>
</dbReference>
<gene>
    <name evidence="1" type="ORF">PLEPLA_LOCUS40285</name>
</gene>
<keyword evidence="2" id="KW-1185">Reference proteome</keyword>
<evidence type="ECO:0000313" key="1">
    <source>
        <dbReference type="EMBL" id="CAB1452535.1"/>
    </source>
</evidence>
<dbReference type="AlphaFoldDB" id="A0A9N7Z5Z6"/>
<accession>A0A9N7Z5Z6</accession>
<name>A0A9N7Z5Z6_PLEPL</name>
<comment type="caution">
    <text evidence="1">The sequence shown here is derived from an EMBL/GenBank/DDBJ whole genome shotgun (WGS) entry which is preliminary data.</text>
</comment>
<reference evidence="1" key="1">
    <citation type="submission" date="2020-03" db="EMBL/GenBank/DDBJ databases">
        <authorList>
            <person name="Weist P."/>
        </authorList>
    </citation>
    <scope>NUCLEOTIDE SEQUENCE</scope>
</reference>
<protein>
    <submittedName>
        <fullName evidence="1">Uncharacterized protein</fullName>
    </submittedName>
</protein>
<evidence type="ECO:0000313" key="2">
    <source>
        <dbReference type="Proteomes" id="UP001153269"/>
    </source>
</evidence>
<dbReference type="Proteomes" id="UP001153269">
    <property type="component" value="Unassembled WGS sequence"/>
</dbReference>
<proteinExistence type="predicted"/>